<evidence type="ECO:0000313" key="3">
    <source>
        <dbReference type="Proteomes" id="UP000693981"/>
    </source>
</evidence>
<gene>
    <name evidence="2" type="ORF">PHYBOEH_011814</name>
</gene>
<protein>
    <submittedName>
        <fullName evidence="2">Uncharacterized protein</fullName>
    </submittedName>
</protein>
<feature type="compositionally biased region" description="Basic residues" evidence="1">
    <location>
        <begin position="389"/>
        <end position="409"/>
    </location>
</feature>
<dbReference type="Proteomes" id="UP000693981">
    <property type="component" value="Unassembled WGS sequence"/>
</dbReference>
<dbReference type="EMBL" id="JAGDFL010000926">
    <property type="protein sequence ID" value="KAG7379676.1"/>
    <property type="molecule type" value="Genomic_DNA"/>
</dbReference>
<feature type="compositionally biased region" description="Low complexity" evidence="1">
    <location>
        <begin position="205"/>
        <end position="217"/>
    </location>
</feature>
<keyword evidence="3" id="KW-1185">Reference proteome</keyword>
<feature type="region of interest" description="Disordered" evidence="1">
    <location>
        <begin position="198"/>
        <end position="217"/>
    </location>
</feature>
<accession>A0A8T1VFE9</accession>
<evidence type="ECO:0000313" key="2">
    <source>
        <dbReference type="EMBL" id="KAG7379676.1"/>
    </source>
</evidence>
<evidence type="ECO:0000256" key="1">
    <source>
        <dbReference type="SAM" id="MobiDB-lite"/>
    </source>
</evidence>
<sequence length="755" mass="87588">MVGKRKKQKADEVGHDDDTQQPYTSVICKLSRVCSIPFVVDEIKHTCAAMKQVQLEGWHLANLHVRRCLDQDLPLGNLDQTFFYQCSIATLAQTASRDHHTTPDAARNPELHRTLQLYWSGRDACPIYQPPSLRLARSVVNEGARMMAINTANMIALHFRRRLHQFVRFRYAPTGKQQLSATKTRKLVASCYRVKKTPTRDGNDAPTTESDTTDWTAWDDTSDPTEVELHKWLGMVPWEHVIRDNLGHFVSKLRDMLAWMETFAEAHPKLKDTRLYSLLPLGNSYVVDYIKLNASTLFDVFNRIYDGVGIKDFVKRELKMVRTAEWKRRPPAQQEDLKPFSVDSFRSENDTIQRKVFDVSWMETTSRKFAHEVKTNGYAASVLLKRPSVTKKKKQTQKQKGGKTKKRKTNTGNAVECSQVADKEEELDDFTIARQQLPADYTPDVLIGIDPGMRTLCTAVSVGQLQGQRRRRRKWLQWRGRRKQRHKNRRYQKGQKIMEISTREYRHLARMNQSQQWLENLKKREPWYRAAIQEVPSFKPANFKLYLARLDYFWMHLRFLLAFWAESSFLKHRFLQDRMKMKAIDTLAKRVVPVASPQVCIAYGDWSKRDGIKGHPSGPVKGFAKALKKRATVLPMDEFRTSKLCSSCHHCLKEARLFNKDKKKENDVLPANKRKLSKKELKEIDEANKFKNPQLLTYKIVLKPTRNVLRCQNSDCKAKVWGHDVNAARNILGLLWSKLFMGGRGIEAFIRGTQL</sequence>
<dbReference type="OrthoDB" id="119983at2759"/>
<reference evidence="2" key="1">
    <citation type="submission" date="2021-02" db="EMBL/GenBank/DDBJ databases">
        <authorList>
            <person name="Palmer J.M."/>
        </authorList>
    </citation>
    <scope>NUCLEOTIDE SEQUENCE</scope>
    <source>
        <strain evidence="2">SCRP23</strain>
    </source>
</reference>
<comment type="caution">
    <text evidence="2">The sequence shown here is derived from an EMBL/GenBank/DDBJ whole genome shotgun (WGS) entry which is preliminary data.</text>
</comment>
<name>A0A8T1VFE9_9STRA</name>
<organism evidence="2 3">
    <name type="scientific">Phytophthora boehmeriae</name>
    <dbReference type="NCBI Taxonomy" id="109152"/>
    <lineage>
        <taxon>Eukaryota</taxon>
        <taxon>Sar</taxon>
        <taxon>Stramenopiles</taxon>
        <taxon>Oomycota</taxon>
        <taxon>Peronosporomycetes</taxon>
        <taxon>Peronosporales</taxon>
        <taxon>Peronosporaceae</taxon>
        <taxon>Phytophthora</taxon>
    </lineage>
</organism>
<proteinExistence type="predicted"/>
<dbReference type="AlphaFoldDB" id="A0A8T1VFE9"/>
<feature type="region of interest" description="Disordered" evidence="1">
    <location>
        <begin position="389"/>
        <end position="414"/>
    </location>
</feature>